<reference evidence="5" key="1">
    <citation type="submission" date="2016-09" db="EMBL/GenBank/DDBJ databases">
        <title>The plastid genome of some eustigmatophyte algae harbours a bacteria-derived six-gene cluster for biosynthesis of a novel secondary metabolite.</title>
        <authorList>
            <person name="Yurchenko T."/>
            <person name="Sevcikova T."/>
            <person name="Strnad H."/>
            <person name="Butenko A."/>
            <person name="Elias M."/>
        </authorList>
    </citation>
    <scope>NUCLEOTIDE SEQUENCE</scope>
</reference>
<sequence length="535" mass="60783">MKTTHKQYIISSEHVPSHIENGIKKLGVLIEETYGPFGKNLLLDSKKSNNPELLKSGSRIIRNLQTSDPVQNLILLLIEDSFQKINTTSGDGTKTFFLITSYLILKGFKYIIQNSYASETKMGITKTITYALNILQDKSISITNRELWNKIIDRYIPSDDNLRNIFKEAFEKIGKSGDLKIYTESGKSTNLRIERGMQFNAGFFSPYFVTNTEKMEVNFENPYILVTLQSISLEDGVLLKILEPIIYEKRSLLVVSPDIDEQALSTLILNKVNGILDVAFIKVPQIFNSDKTIFEDLALYTKAKCIKTFRDWKGLTRSDLGQAEKILITKTKTICWSKFISQELIIQKKCQELKQQILISDSDYENEKRENRRKNLSGATAIINVGGVTDFETNDRRARAEIGLTGARACLYEGVLPGGGYSFVHLSEEVENWSRSNFYNDSLTGSQLVIKSLIRPIQVLLTQETDKTNIISKYLTSIDQIKKINDIYMSYDIKNHKIVNIFESGIMDSFKTVRLSFQTALSLTYSILSIATMIV</sequence>
<dbReference type="InterPro" id="IPR027413">
    <property type="entry name" value="GROEL-like_equatorial_sf"/>
</dbReference>
<dbReference type="Gene3D" id="1.10.560.10">
    <property type="entry name" value="GroEL-like equatorial domain"/>
    <property type="match status" value="1"/>
</dbReference>
<dbReference type="GO" id="GO:0042026">
    <property type="term" value="P:protein refolding"/>
    <property type="evidence" value="ECO:0007669"/>
    <property type="project" value="InterPro"/>
</dbReference>
<comment type="subcellular location">
    <subcellularLocation>
        <location evidence="4">Plastid</location>
        <location evidence="4">Chloroplast</location>
    </subcellularLocation>
</comment>
<geneLocation type="chloroplast" evidence="5"/>
<dbReference type="FunFam" id="3.50.7.10:FF:000001">
    <property type="entry name" value="60 kDa chaperonin"/>
    <property type="match status" value="1"/>
</dbReference>
<dbReference type="Gene3D" id="3.30.260.10">
    <property type="entry name" value="TCP-1-like chaperonin intermediate domain"/>
    <property type="match status" value="1"/>
</dbReference>
<keyword evidence="2 4" id="KW-0143">Chaperone</keyword>
<dbReference type="PRINTS" id="PR00298">
    <property type="entry name" value="CHAPERONIN60"/>
</dbReference>
<dbReference type="SUPFAM" id="SSF48592">
    <property type="entry name" value="GroEL equatorial domain-like"/>
    <property type="match status" value="1"/>
</dbReference>
<dbReference type="InterPro" id="IPR002423">
    <property type="entry name" value="Cpn60/GroEL/TCP-1"/>
</dbReference>
<dbReference type="PANTHER" id="PTHR45633">
    <property type="entry name" value="60 KDA HEAT SHOCK PROTEIN, MITOCHONDRIAL"/>
    <property type="match status" value="1"/>
</dbReference>
<keyword evidence="4" id="KW-0067">ATP-binding</keyword>
<dbReference type="InterPro" id="IPR027410">
    <property type="entry name" value="TCP-1-like_intermed_sf"/>
</dbReference>
<proteinExistence type="inferred from homology"/>
<dbReference type="InterPro" id="IPR001844">
    <property type="entry name" value="Cpn60/GroEL"/>
</dbReference>
<gene>
    <name evidence="5" type="primary">groEL</name>
</gene>
<evidence type="ECO:0000256" key="3">
    <source>
        <dbReference type="RuleBase" id="RU000418"/>
    </source>
</evidence>
<keyword evidence="4" id="KW-0547">Nucleotide-binding</keyword>
<evidence type="ECO:0000256" key="1">
    <source>
        <dbReference type="ARBA" id="ARBA00006607"/>
    </source>
</evidence>
<dbReference type="Pfam" id="PF00118">
    <property type="entry name" value="Cpn60_TCP1"/>
    <property type="match status" value="1"/>
</dbReference>
<comment type="subunit">
    <text evidence="4">Forms a cylinder of 14 subunits composed of two heptameric rings stacked back-to-back. Interacts with the co-chaperonin GroES.</text>
</comment>
<keyword evidence="5" id="KW-0934">Plastid</keyword>
<dbReference type="EMBL" id="KX839261">
    <property type="protein sequence ID" value="AOW70923.1"/>
    <property type="molecule type" value="Genomic_DNA"/>
</dbReference>
<dbReference type="Gene3D" id="3.50.7.10">
    <property type="entry name" value="GroEL"/>
    <property type="match status" value="1"/>
</dbReference>
<dbReference type="GO" id="GO:0009507">
    <property type="term" value="C:chloroplast"/>
    <property type="evidence" value="ECO:0007669"/>
    <property type="project" value="UniProtKB-SubCell"/>
</dbReference>
<protein>
    <recommendedName>
        <fullName evidence="4">Chaperonin GroEL, chloroplastic</fullName>
    </recommendedName>
</protein>
<dbReference type="GO" id="GO:0005524">
    <property type="term" value="F:ATP binding"/>
    <property type="evidence" value="ECO:0007669"/>
    <property type="project" value="UniProtKB-KW"/>
</dbReference>
<comment type="similarity">
    <text evidence="1 3">Belongs to the chaperonin (HSP60) family.</text>
</comment>
<evidence type="ECO:0000256" key="2">
    <source>
        <dbReference type="ARBA" id="ARBA00023186"/>
    </source>
</evidence>
<evidence type="ECO:0000256" key="4">
    <source>
        <dbReference type="RuleBase" id="RU003387"/>
    </source>
</evidence>
<dbReference type="GO" id="GO:0140662">
    <property type="term" value="F:ATP-dependent protein folding chaperone"/>
    <property type="evidence" value="ECO:0007669"/>
    <property type="project" value="InterPro"/>
</dbReference>
<dbReference type="AlphaFoldDB" id="A0A1D8RDV6"/>
<comment type="function">
    <text evidence="4">Together with its co-chaperonin GroES, plays an essential role in assisting protein folding. The GroEL-GroES system forms a nano-cage that allows encapsulation of the non-native substrate proteins and provides a physical environment optimized to promote and accelerate protein folding.</text>
</comment>
<organism evidence="5">
    <name type="scientific">Vischeria sp. CAUP Q 202</name>
    <dbReference type="NCBI Taxonomy" id="1805947"/>
    <lineage>
        <taxon>Eukaryota</taxon>
        <taxon>Sar</taxon>
        <taxon>Stramenopiles</taxon>
        <taxon>Ochrophyta</taxon>
        <taxon>Eustigmatophyceae</taxon>
        <taxon>Eustigmatales</taxon>
        <taxon>Chlorobotryaceae</taxon>
        <taxon>Vischeria</taxon>
    </lineage>
</organism>
<evidence type="ECO:0000313" key="5">
    <source>
        <dbReference type="EMBL" id="AOW70923.1"/>
    </source>
</evidence>
<accession>A0A1D8RDV6</accession>
<dbReference type="SUPFAM" id="SSF54849">
    <property type="entry name" value="GroEL-intermediate domain like"/>
    <property type="match status" value="1"/>
</dbReference>
<dbReference type="InterPro" id="IPR027409">
    <property type="entry name" value="GroEL-like_apical_dom_sf"/>
</dbReference>
<dbReference type="SUPFAM" id="SSF52029">
    <property type="entry name" value="GroEL apical domain-like"/>
    <property type="match status" value="1"/>
</dbReference>
<name>A0A1D8RDV6_9STRA</name>
<keyword evidence="4 5" id="KW-0150">Chloroplast</keyword>